<evidence type="ECO:0000313" key="2">
    <source>
        <dbReference type="Proteomes" id="UP000199262"/>
    </source>
</evidence>
<name>A0A1G4QFL6_BORJA</name>
<dbReference type="PROSITE" id="PS51257">
    <property type="entry name" value="PROKAR_LIPOPROTEIN"/>
    <property type="match status" value="1"/>
</dbReference>
<dbReference type="AlphaFoldDB" id="A0A1G4QFL6"/>
<proteinExistence type="predicted"/>
<evidence type="ECO:0000313" key="1">
    <source>
        <dbReference type="EMBL" id="SCW43247.1"/>
    </source>
</evidence>
<dbReference type="Pfam" id="PF02999">
    <property type="entry name" value="Borrelia_orfD"/>
    <property type="match status" value="1"/>
</dbReference>
<dbReference type="OrthoDB" id="351067at2"/>
<accession>A0A1G4QFL6</accession>
<dbReference type="RefSeq" id="WP_091973881.1">
    <property type="nucleotide sequence ID" value="NZ_CP179487.1"/>
</dbReference>
<organism evidence="1 2">
    <name type="scientific">Borreliella japonica</name>
    <name type="common">Borrelia japonica</name>
    <dbReference type="NCBI Taxonomy" id="34095"/>
    <lineage>
        <taxon>Bacteria</taxon>
        <taxon>Pseudomonadati</taxon>
        <taxon>Spirochaetota</taxon>
        <taxon>Spirochaetia</taxon>
        <taxon>Spirochaetales</taxon>
        <taxon>Borreliaceae</taxon>
        <taxon>Borreliella</taxon>
    </lineage>
</organism>
<protein>
    <submittedName>
        <fullName evidence="1">Orf-D family protein</fullName>
    </submittedName>
</protein>
<sequence length="128" mass="15187">MQKLKTKINFLGIFWILLLLLSCESIPSLPKKPALIHKEDISSLISDEAELFRYATSLNVWLLSVKAYANKYYAGEKFPIFENFEPMVDDENEPDDTNMLKKRIAYYKRYIEKTEPIVFDCYKKYSRR</sequence>
<reference evidence="2" key="1">
    <citation type="submission" date="2016-10" db="EMBL/GenBank/DDBJ databases">
        <authorList>
            <person name="Varghese N."/>
            <person name="Submissions S."/>
        </authorList>
    </citation>
    <scope>NUCLEOTIDE SEQUENCE [LARGE SCALE GENOMIC DNA]</scope>
    <source>
        <strain evidence="2">ATCC 51557</strain>
    </source>
</reference>
<dbReference type="InterPro" id="IPR004248">
    <property type="entry name" value="Borrelia_plasmid_OrfD"/>
</dbReference>
<dbReference type="EMBL" id="FMTE01000019">
    <property type="protein sequence ID" value="SCW43247.1"/>
    <property type="molecule type" value="Genomic_DNA"/>
</dbReference>
<dbReference type="Proteomes" id="UP000199262">
    <property type="component" value="Unassembled WGS sequence"/>
</dbReference>
<gene>
    <name evidence="1" type="ORF">SAMN02983004_01092</name>
</gene>
<keyword evidence="2" id="KW-1185">Reference proteome</keyword>